<dbReference type="Pfam" id="PF00250">
    <property type="entry name" value="Forkhead"/>
    <property type="match status" value="1"/>
</dbReference>
<dbReference type="OMA" id="NHENEGR"/>
<keyword evidence="3" id="KW-0479">Metal-binding</keyword>
<evidence type="ECO:0000256" key="7">
    <source>
        <dbReference type="ARBA" id="ARBA00023125"/>
    </source>
</evidence>
<reference evidence="14" key="3">
    <citation type="submission" date="2015-06" db="UniProtKB">
        <authorList>
            <consortium name="EnsemblMetazoa"/>
        </authorList>
    </citation>
    <scope>IDENTIFICATION</scope>
</reference>
<name>R7TXJ8_CAPTE</name>
<evidence type="ECO:0000256" key="5">
    <source>
        <dbReference type="ARBA" id="ARBA00022833"/>
    </source>
</evidence>
<dbReference type="CDD" id="cd20065">
    <property type="entry name" value="FH_FOXP2"/>
    <property type="match status" value="1"/>
</dbReference>
<dbReference type="SMART" id="SM00339">
    <property type="entry name" value="FH"/>
    <property type="match status" value="1"/>
</dbReference>
<gene>
    <name evidence="13" type="ORF">CAPTEDRAFT_173180</name>
</gene>
<evidence type="ECO:0000256" key="11">
    <source>
        <dbReference type="SAM" id="MobiDB-lite"/>
    </source>
</evidence>
<dbReference type="InterPro" id="IPR050998">
    <property type="entry name" value="FOXP"/>
</dbReference>
<feature type="compositionally biased region" description="Basic and acidic residues" evidence="11">
    <location>
        <begin position="480"/>
        <end position="493"/>
    </location>
</feature>
<evidence type="ECO:0000313" key="13">
    <source>
        <dbReference type="EMBL" id="ELT95700.1"/>
    </source>
</evidence>
<dbReference type="GO" id="GO:0000981">
    <property type="term" value="F:DNA-binding transcription factor activity, RNA polymerase II-specific"/>
    <property type="evidence" value="ECO:0007669"/>
    <property type="project" value="TreeGrafter"/>
</dbReference>
<dbReference type="Gene3D" id="1.20.5.340">
    <property type="match status" value="1"/>
</dbReference>
<evidence type="ECO:0000256" key="6">
    <source>
        <dbReference type="ARBA" id="ARBA00023015"/>
    </source>
</evidence>
<keyword evidence="2" id="KW-0678">Repressor</keyword>
<dbReference type="PANTHER" id="PTHR45796">
    <property type="entry name" value="FORKHEAD BOX P, ISOFORM C"/>
    <property type="match status" value="1"/>
</dbReference>
<dbReference type="PROSITE" id="PS00658">
    <property type="entry name" value="FORK_HEAD_2"/>
    <property type="match status" value="1"/>
</dbReference>
<sequence>MMMMPPQHPLFNPQQLQQLLMAHKQQQQQSGFAFQQQQQQQKAVEQILAQLNEQLNLNILQQSQVLQQTSHGKGSKTDLKQAQVQMQHLQLQQSQLVQQIQLQQRHFLLSQGMFGLSGIQPQSGLLLPQFPKTPDKPPELNGFQGDSHPLYGRGVCKWPGCDAPCDNISSFYNHLDEEHRLDDRGAAQARVQMQVVSQLEIQLAKEKERLSAMMQQLHLKGSQPSSTPSPPVKKESQMVAAAAAAAAISGTLPCSGTQPRPMMSLPGSPLPNAHSSMITVTPTGGGAMRRRVSDKFNLPISEEIQRNRDFYKYSDVRPPFTYASLIRQAIIESPDKQLTLNEVYQWFMNTFAFFRKNQATWKNAVRHNLSLHKCFMRVEDVKGAVWTVDEVEFYKRRPQKLGGNIHLRGTGEFVLQTPPYSSTSSSPSTSSIPSHSMSSLHPSGMTPEGGMPLMMSALMAPKEVFRDHAEDLSVSSKSPSEFKVKQEPRYHDMMDEEEMTAQDLSMPAPEEEVFRRTSPTEVAPPLVSSPPAEMAPPTPEGGEAGVA</sequence>
<dbReference type="InterPro" id="IPR030456">
    <property type="entry name" value="TF_fork_head_CS_2"/>
</dbReference>
<dbReference type="EMBL" id="KB309044">
    <property type="protein sequence ID" value="ELT95700.1"/>
    <property type="molecule type" value="Genomic_DNA"/>
</dbReference>
<reference evidence="13 15" key="2">
    <citation type="journal article" date="2013" name="Nature">
        <title>Insights into bilaterian evolution from three spiralian genomes.</title>
        <authorList>
            <person name="Simakov O."/>
            <person name="Marletaz F."/>
            <person name="Cho S.J."/>
            <person name="Edsinger-Gonzales E."/>
            <person name="Havlak P."/>
            <person name="Hellsten U."/>
            <person name="Kuo D.H."/>
            <person name="Larsson T."/>
            <person name="Lv J."/>
            <person name="Arendt D."/>
            <person name="Savage R."/>
            <person name="Osoegawa K."/>
            <person name="de Jong P."/>
            <person name="Grimwood J."/>
            <person name="Chapman J.A."/>
            <person name="Shapiro H."/>
            <person name="Aerts A."/>
            <person name="Otillar R.P."/>
            <person name="Terry A.Y."/>
            <person name="Boore J.L."/>
            <person name="Grigoriev I.V."/>
            <person name="Lindberg D.R."/>
            <person name="Seaver E.C."/>
            <person name="Weisblat D.A."/>
            <person name="Putnam N.H."/>
            <person name="Rokhsar D.S."/>
        </authorList>
    </citation>
    <scope>NUCLEOTIDE SEQUENCE</scope>
    <source>
        <strain evidence="13 15">I ESC-2004</strain>
    </source>
</reference>
<evidence type="ECO:0000256" key="1">
    <source>
        <dbReference type="ARBA" id="ARBA00004123"/>
    </source>
</evidence>
<comment type="subcellular location">
    <subcellularLocation>
        <location evidence="1 10">Nucleus</location>
    </subcellularLocation>
</comment>
<reference evidence="15" key="1">
    <citation type="submission" date="2012-12" db="EMBL/GenBank/DDBJ databases">
        <authorList>
            <person name="Hellsten U."/>
            <person name="Grimwood J."/>
            <person name="Chapman J.A."/>
            <person name="Shapiro H."/>
            <person name="Aerts A."/>
            <person name="Otillar R.P."/>
            <person name="Terry A.Y."/>
            <person name="Boore J.L."/>
            <person name="Simakov O."/>
            <person name="Marletaz F."/>
            <person name="Cho S.-J."/>
            <person name="Edsinger-Gonzales E."/>
            <person name="Havlak P."/>
            <person name="Kuo D.-H."/>
            <person name="Larsson T."/>
            <person name="Lv J."/>
            <person name="Arendt D."/>
            <person name="Savage R."/>
            <person name="Osoegawa K."/>
            <person name="de Jong P."/>
            <person name="Lindberg D.R."/>
            <person name="Seaver E.C."/>
            <person name="Weisblat D.A."/>
            <person name="Putnam N.H."/>
            <person name="Grigoriev I.V."/>
            <person name="Rokhsar D.S."/>
        </authorList>
    </citation>
    <scope>NUCLEOTIDE SEQUENCE</scope>
    <source>
        <strain evidence="15">I ESC-2004</strain>
    </source>
</reference>
<dbReference type="EMBL" id="AMQN01002390">
    <property type="status" value="NOT_ANNOTATED_CDS"/>
    <property type="molecule type" value="Genomic_DNA"/>
</dbReference>
<keyword evidence="8" id="KW-0804">Transcription</keyword>
<organism evidence="13">
    <name type="scientific">Capitella teleta</name>
    <name type="common">Polychaete worm</name>
    <dbReference type="NCBI Taxonomy" id="283909"/>
    <lineage>
        <taxon>Eukaryota</taxon>
        <taxon>Metazoa</taxon>
        <taxon>Spiralia</taxon>
        <taxon>Lophotrochozoa</taxon>
        <taxon>Annelida</taxon>
        <taxon>Polychaeta</taxon>
        <taxon>Sedentaria</taxon>
        <taxon>Scolecida</taxon>
        <taxon>Capitellidae</taxon>
        <taxon>Capitella</taxon>
    </lineage>
</organism>
<evidence type="ECO:0000313" key="14">
    <source>
        <dbReference type="EnsemblMetazoa" id="CapteP173180"/>
    </source>
</evidence>
<dbReference type="InterPro" id="IPR032354">
    <property type="entry name" value="FOXP-CC"/>
</dbReference>
<dbReference type="GO" id="GO:0000978">
    <property type="term" value="F:RNA polymerase II cis-regulatory region sequence-specific DNA binding"/>
    <property type="evidence" value="ECO:0007669"/>
    <property type="project" value="TreeGrafter"/>
</dbReference>
<dbReference type="Proteomes" id="UP000014760">
    <property type="component" value="Unassembled WGS sequence"/>
</dbReference>
<dbReference type="InterPro" id="IPR001766">
    <property type="entry name" value="Fork_head_dom"/>
</dbReference>
<proteinExistence type="predicted"/>
<evidence type="ECO:0000256" key="3">
    <source>
        <dbReference type="ARBA" id="ARBA00022723"/>
    </source>
</evidence>
<dbReference type="InterPro" id="IPR036390">
    <property type="entry name" value="WH_DNA-bd_sf"/>
</dbReference>
<evidence type="ECO:0000256" key="9">
    <source>
        <dbReference type="ARBA" id="ARBA00023242"/>
    </source>
</evidence>
<feature type="region of interest" description="Disordered" evidence="11">
    <location>
        <begin position="416"/>
        <end position="452"/>
    </location>
</feature>
<evidence type="ECO:0000256" key="2">
    <source>
        <dbReference type="ARBA" id="ARBA00022491"/>
    </source>
</evidence>
<keyword evidence="4" id="KW-0863">Zinc-finger</keyword>
<keyword evidence="15" id="KW-1185">Reference proteome</keyword>
<dbReference type="PRINTS" id="PR00053">
    <property type="entry name" value="FORKHEAD"/>
</dbReference>
<evidence type="ECO:0000259" key="12">
    <source>
        <dbReference type="PROSITE" id="PS50039"/>
    </source>
</evidence>
<dbReference type="SUPFAM" id="SSF46785">
    <property type="entry name" value="Winged helix' DNA-binding domain"/>
    <property type="match status" value="1"/>
</dbReference>
<dbReference type="GO" id="GO:0005634">
    <property type="term" value="C:nucleus"/>
    <property type="evidence" value="ECO:0007669"/>
    <property type="project" value="UniProtKB-SubCell"/>
</dbReference>
<dbReference type="AlphaFoldDB" id="R7TXJ8"/>
<keyword evidence="6" id="KW-0805">Transcription regulation</keyword>
<evidence type="ECO:0000256" key="10">
    <source>
        <dbReference type="PROSITE-ProRule" id="PRU00089"/>
    </source>
</evidence>
<dbReference type="GO" id="GO:0008270">
    <property type="term" value="F:zinc ion binding"/>
    <property type="evidence" value="ECO:0007669"/>
    <property type="project" value="UniProtKB-KW"/>
</dbReference>
<dbReference type="PROSITE" id="PS50039">
    <property type="entry name" value="FORK_HEAD_3"/>
    <property type="match status" value="1"/>
</dbReference>
<dbReference type="InterPro" id="IPR036388">
    <property type="entry name" value="WH-like_DNA-bd_sf"/>
</dbReference>
<evidence type="ECO:0000256" key="8">
    <source>
        <dbReference type="ARBA" id="ARBA00023163"/>
    </source>
</evidence>
<dbReference type="InterPro" id="IPR047412">
    <property type="entry name" value="FH_FOXP1_P2"/>
</dbReference>
<keyword evidence="5" id="KW-0862">Zinc</keyword>
<dbReference type="FunFam" id="1.10.10.10:FF:000010">
    <property type="entry name" value="Forkhead box P2 isoform B"/>
    <property type="match status" value="1"/>
</dbReference>
<dbReference type="PANTHER" id="PTHR45796:SF4">
    <property type="entry name" value="FORKHEAD BOX P, ISOFORM C"/>
    <property type="match status" value="1"/>
</dbReference>
<dbReference type="FunCoup" id="R7TXJ8">
    <property type="interactions" value="32"/>
</dbReference>
<feature type="domain" description="Fork-head" evidence="12">
    <location>
        <begin position="317"/>
        <end position="390"/>
    </location>
</feature>
<feature type="region of interest" description="Disordered" evidence="11">
    <location>
        <begin position="469"/>
        <end position="547"/>
    </location>
</feature>
<dbReference type="Pfam" id="PF16159">
    <property type="entry name" value="FOXP-CC"/>
    <property type="match status" value="1"/>
</dbReference>
<evidence type="ECO:0000256" key="4">
    <source>
        <dbReference type="ARBA" id="ARBA00022771"/>
    </source>
</evidence>
<protein>
    <recommendedName>
        <fullName evidence="12">Fork-head domain-containing protein</fullName>
    </recommendedName>
</protein>
<dbReference type="EnsemblMetazoa" id="CapteT173180">
    <property type="protein sequence ID" value="CapteP173180"/>
    <property type="gene ID" value="CapteG173180"/>
</dbReference>
<dbReference type="STRING" id="283909.R7TXJ8"/>
<evidence type="ECO:0000313" key="15">
    <source>
        <dbReference type="Proteomes" id="UP000014760"/>
    </source>
</evidence>
<keyword evidence="7 10" id="KW-0238">DNA-binding</keyword>
<dbReference type="OrthoDB" id="5830876at2759"/>
<feature type="compositionally biased region" description="Low complexity" evidence="11">
    <location>
        <begin position="417"/>
        <end position="443"/>
    </location>
</feature>
<keyword evidence="9 10" id="KW-0539">Nucleus</keyword>
<dbReference type="HOGENOM" id="CLU_498057_0_0_1"/>
<feature type="DNA-binding region" description="Fork-head" evidence="10">
    <location>
        <begin position="317"/>
        <end position="390"/>
    </location>
</feature>
<dbReference type="Gene3D" id="1.10.10.10">
    <property type="entry name" value="Winged helix-like DNA-binding domain superfamily/Winged helix DNA-binding domain"/>
    <property type="match status" value="1"/>
</dbReference>
<accession>R7TXJ8</accession>